<gene>
    <name evidence="3" type="primary">LOC107963023</name>
</gene>
<evidence type="ECO:0000313" key="2">
    <source>
        <dbReference type="Proteomes" id="UP000818029"/>
    </source>
</evidence>
<keyword evidence="2" id="KW-1185">Reference proteome</keyword>
<dbReference type="GeneID" id="107963023"/>
<evidence type="ECO:0000256" key="1">
    <source>
        <dbReference type="SAM" id="Coils"/>
    </source>
</evidence>
<dbReference type="OrthoDB" id="1001109at2759"/>
<feature type="coiled-coil region" evidence="1">
    <location>
        <begin position="12"/>
        <end position="120"/>
    </location>
</feature>
<reference evidence="3" key="2">
    <citation type="submission" date="2025-08" db="UniProtKB">
        <authorList>
            <consortium name="RefSeq"/>
        </authorList>
    </citation>
    <scope>IDENTIFICATION</scope>
</reference>
<dbReference type="PaxDb" id="3635-A0A1U8IT48"/>
<sequence>MEEEKMNLRLDIDVQKLETEKLRKGKNKAEEELDSLKKFQEVQTRNEALEKSLSKSQKEKVELNDRVIELERSLRQYRNRNFVIELRASLSKIEEMKKRIEELETTLRNCEIRIECLEAIEIRNNEQLHYFQNQVRSRDHIMEEAVIQIQEVADHIQTLAVQADILSVKYELESDRGQELALLFRKIRILSNRAKLYL</sequence>
<dbReference type="Gene3D" id="1.10.287.1490">
    <property type="match status" value="1"/>
</dbReference>
<dbReference type="RefSeq" id="XP_016755112.1">
    <property type="nucleotide sequence ID" value="XM_016899623.1"/>
</dbReference>
<reference evidence="2" key="1">
    <citation type="journal article" date="2020" name="Nat. Genet.">
        <title>Genomic diversifications of five Gossypium allopolyploid species and their impact on cotton improvement.</title>
        <authorList>
            <person name="Chen Z.J."/>
            <person name="Sreedasyam A."/>
            <person name="Ando A."/>
            <person name="Song Q."/>
            <person name="De Santiago L.M."/>
            <person name="Hulse-Kemp A.M."/>
            <person name="Ding M."/>
            <person name="Ye W."/>
            <person name="Kirkbride R.C."/>
            <person name="Jenkins J."/>
            <person name="Plott C."/>
            <person name="Lovell J."/>
            <person name="Lin Y.M."/>
            <person name="Vaughn R."/>
            <person name="Liu B."/>
            <person name="Simpson S."/>
            <person name="Scheffler B.E."/>
            <person name="Wen L."/>
            <person name="Saski C.A."/>
            <person name="Grover C.E."/>
            <person name="Hu G."/>
            <person name="Conover J.L."/>
            <person name="Carlson J.W."/>
            <person name="Shu S."/>
            <person name="Boston L.B."/>
            <person name="Williams M."/>
            <person name="Peterson D.G."/>
            <person name="McGee K."/>
            <person name="Jones D.C."/>
            <person name="Wendel J.F."/>
            <person name="Stelly D.M."/>
            <person name="Grimwood J."/>
            <person name="Schmutz J."/>
        </authorList>
    </citation>
    <scope>NUCLEOTIDE SEQUENCE [LARGE SCALE GENOMIC DNA]</scope>
    <source>
        <strain evidence="2">cv. TM-1</strain>
    </source>
</reference>
<name>A0A1U8IT48_GOSHI</name>
<evidence type="ECO:0000313" key="3">
    <source>
        <dbReference type="RefSeq" id="XP_016755112.1"/>
    </source>
</evidence>
<dbReference type="Proteomes" id="UP000818029">
    <property type="component" value="Chromosome D06"/>
</dbReference>
<keyword evidence="1" id="KW-0175">Coiled coil</keyword>
<protein>
    <submittedName>
        <fullName evidence="3">Coiled-coil domain-containing protein 102A-like</fullName>
    </submittedName>
</protein>
<organism evidence="2 3">
    <name type="scientific">Gossypium hirsutum</name>
    <name type="common">Upland cotton</name>
    <name type="synonym">Gossypium mexicanum</name>
    <dbReference type="NCBI Taxonomy" id="3635"/>
    <lineage>
        <taxon>Eukaryota</taxon>
        <taxon>Viridiplantae</taxon>
        <taxon>Streptophyta</taxon>
        <taxon>Embryophyta</taxon>
        <taxon>Tracheophyta</taxon>
        <taxon>Spermatophyta</taxon>
        <taxon>Magnoliopsida</taxon>
        <taxon>eudicotyledons</taxon>
        <taxon>Gunneridae</taxon>
        <taxon>Pentapetalae</taxon>
        <taxon>rosids</taxon>
        <taxon>malvids</taxon>
        <taxon>Malvales</taxon>
        <taxon>Malvaceae</taxon>
        <taxon>Malvoideae</taxon>
        <taxon>Gossypium</taxon>
    </lineage>
</organism>
<dbReference type="AlphaFoldDB" id="A0A1U8IT48"/>
<proteinExistence type="predicted"/>
<accession>A0A1U8IT48</accession>
<dbReference type="KEGG" id="ghi:107963023"/>